<dbReference type="OrthoDB" id="6479328at2"/>
<keyword evidence="2" id="KW-1185">Reference proteome</keyword>
<name>A0A2U8I6T9_9GAMM</name>
<evidence type="ECO:0000313" key="1">
    <source>
        <dbReference type="EMBL" id="AWK14891.1"/>
    </source>
</evidence>
<dbReference type="STRING" id="1878942.GCA_900128755_01153"/>
<accession>A0A2U8I6T9</accession>
<protein>
    <submittedName>
        <fullName evidence="1">Uncharacterized protein</fullName>
    </submittedName>
</protein>
<evidence type="ECO:0000313" key="2">
    <source>
        <dbReference type="Proteomes" id="UP000261875"/>
    </source>
</evidence>
<reference evidence="1 2" key="1">
    <citation type="submission" date="2017-05" db="EMBL/GenBank/DDBJ databases">
        <title>Genome sequence of Candidatus Fukatsuia symbiotica and Candidatus Hamiltonella defensa from Acyrthosiphon pisum strain 5D.</title>
        <authorList>
            <person name="Patel V.A."/>
            <person name="Chevignon G."/>
            <person name="Russell J.A."/>
            <person name="Oliver K.M."/>
        </authorList>
    </citation>
    <scope>NUCLEOTIDE SEQUENCE [LARGE SCALE GENOMIC DNA]</scope>
    <source>
        <strain evidence="1 2">5D</strain>
    </source>
</reference>
<dbReference type="Proteomes" id="UP000261875">
    <property type="component" value="Chromosome"/>
</dbReference>
<dbReference type="EMBL" id="CP021659">
    <property type="protein sequence ID" value="AWK14891.1"/>
    <property type="molecule type" value="Genomic_DNA"/>
</dbReference>
<dbReference type="RefSeq" id="WP_072550057.1">
    <property type="nucleotide sequence ID" value="NZ_CP021659.1"/>
</dbReference>
<proteinExistence type="predicted"/>
<dbReference type="AlphaFoldDB" id="A0A2U8I6T9"/>
<sequence length="165" mass="19007">MPTLSLTQHQINELLSKEQSRDATQHTLELLRDRDQWCTVKVKETQQSLLTGKHKDCEGRVIDLKTDTTTTTNMLIEHVGKSLTAFGGQIVHWQRQALLPENSLIRQHWSVTVAINFQGLIYFLYDVLNIYPPILIEQMHITREKDGLIVKLRLTEFSPNDGSNE</sequence>
<gene>
    <name evidence="1" type="ORF">CCS41_11050</name>
</gene>
<dbReference type="KEGG" id="fsm:CCS41_11050"/>
<organism evidence="1 2">
    <name type="scientific">Candidatus Fukatsuia symbiotica</name>
    <dbReference type="NCBI Taxonomy" id="1878942"/>
    <lineage>
        <taxon>Bacteria</taxon>
        <taxon>Pseudomonadati</taxon>
        <taxon>Pseudomonadota</taxon>
        <taxon>Gammaproteobacteria</taxon>
        <taxon>Enterobacterales</taxon>
        <taxon>Yersiniaceae</taxon>
        <taxon>Candidatus Fukatsuia</taxon>
    </lineage>
</organism>